<dbReference type="Proteomes" id="UP000235015">
    <property type="component" value="Unassembled WGS sequence"/>
</dbReference>
<comment type="caution">
    <text evidence="1">The sequence shown here is derived from an EMBL/GenBank/DDBJ whole genome shotgun (WGS) entry which is preliminary data.</text>
</comment>
<dbReference type="AlphaFoldDB" id="A0A2N6CUA0"/>
<sequence>METDGDPMPRAFLVCLGLLYNQFSAYPAHASDALKFAVLNPHPATLVKQVPAILDSTDEVIRNPLPLAFVPATETDYIPNRRFLREQDRPQ</sequence>
<organism evidence="1 2">
    <name type="scientific">Sedimenticola selenatireducens</name>
    <dbReference type="NCBI Taxonomy" id="191960"/>
    <lineage>
        <taxon>Bacteria</taxon>
        <taxon>Pseudomonadati</taxon>
        <taxon>Pseudomonadota</taxon>
        <taxon>Gammaproteobacteria</taxon>
        <taxon>Chromatiales</taxon>
        <taxon>Sedimenticolaceae</taxon>
        <taxon>Sedimenticola</taxon>
    </lineage>
</organism>
<gene>
    <name evidence="1" type="ORF">C0630_14995</name>
</gene>
<proteinExistence type="predicted"/>
<dbReference type="STRING" id="1111735.GCA_000428045_02015"/>
<protein>
    <submittedName>
        <fullName evidence="1">Uncharacterized protein</fullName>
    </submittedName>
</protein>
<evidence type="ECO:0000313" key="1">
    <source>
        <dbReference type="EMBL" id="PLX60737.1"/>
    </source>
</evidence>
<dbReference type="EMBL" id="PKUN01000023">
    <property type="protein sequence ID" value="PLX60737.1"/>
    <property type="molecule type" value="Genomic_DNA"/>
</dbReference>
<reference evidence="1 2" key="1">
    <citation type="submission" date="2017-11" db="EMBL/GenBank/DDBJ databases">
        <title>Genome-resolved metagenomics identifies genetic mobility, metabolic interactions, and unexpected diversity in perchlorate-reducing communities.</title>
        <authorList>
            <person name="Barnum T.P."/>
            <person name="Figueroa I.A."/>
            <person name="Carlstrom C.I."/>
            <person name="Lucas L.N."/>
            <person name="Engelbrektson A.L."/>
            <person name="Coates J.D."/>
        </authorList>
    </citation>
    <scope>NUCLEOTIDE SEQUENCE [LARGE SCALE GENOMIC DNA]</scope>
    <source>
        <strain evidence="1">BM301</strain>
    </source>
</reference>
<evidence type="ECO:0000313" key="2">
    <source>
        <dbReference type="Proteomes" id="UP000235015"/>
    </source>
</evidence>
<name>A0A2N6CUA0_9GAMM</name>
<accession>A0A2N6CUA0</accession>